<gene>
    <name evidence="2" type="ORF">EJ02DRAFT_8043</name>
</gene>
<proteinExistence type="predicted"/>
<accession>A0A6A5TAX2</accession>
<keyword evidence="1" id="KW-1133">Transmembrane helix</keyword>
<name>A0A6A5TAX2_9PLEO</name>
<evidence type="ECO:0000313" key="2">
    <source>
        <dbReference type="EMBL" id="KAF1947906.1"/>
    </source>
</evidence>
<protein>
    <submittedName>
        <fullName evidence="2">Uncharacterized protein</fullName>
    </submittedName>
</protein>
<sequence length="245" mass="26976">MSMPSDDSFGRFPSIFSEITRLTNLSESAQAAANDQFRKFPPPSYRSLLSNKVFFVRKRNILSATILYGLLDVCNMRNVRCLGYGAQVPSIYRALVPIVNTSRISPCSIPGPIDTSSAESKIGIFIGVGVGLFLLFAIGAFCVFRRQSKKRAKALLPPFSQQPDAHQKNASHPLLKEDEDVAALGHKAELESQSQARSQHELGAHPWSTMFQGGREGPQELPVHAGQLPPQELYAEVQIGRGIRR</sequence>
<evidence type="ECO:0000313" key="3">
    <source>
        <dbReference type="Proteomes" id="UP000800038"/>
    </source>
</evidence>
<keyword evidence="1" id="KW-0812">Transmembrane</keyword>
<reference evidence="2" key="1">
    <citation type="journal article" date="2020" name="Stud. Mycol.">
        <title>101 Dothideomycetes genomes: a test case for predicting lifestyles and emergence of pathogens.</title>
        <authorList>
            <person name="Haridas S."/>
            <person name="Albert R."/>
            <person name="Binder M."/>
            <person name="Bloem J."/>
            <person name="Labutti K."/>
            <person name="Salamov A."/>
            <person name="Andreopoulos B."/>
            <person name="Baker S."/>
            <person name="Barry K."/>
            <person name="Bills G."/>
            <person name="Bluhm B."/>
            <person name="Cannon C."/>
            <person name="Castanera R."/>
            <person name="Culley D."/>
            <person name="Daum C."/>
            <person name="Ezra D."/>
            <person name="Gonzalez J."/>
            <person name="Henrissat B."/>
            <person name="Kuo A."/>
            <person name="Liang C."/>
            <person name="Lipzen A."/>
            <person name="Lutzoni F."/>
            <person name="Magnuson J."/>
            <person name="Mondo S."/>
            <person name="Nolan M."/>
            <person name="Ohm R."/>
            <person name="Pangilinan J."/>
            <person name="Park H.-J."/>
            <person name="Ramirez L."/>
            <person name="Alfaro M."/>
            <person name="Sun H."/>
            <person name="Tritt A."/>
            <person name="Yoshinaga Y."/>
            <person name="Zwiers L.-H."/>
            <person name="Turgeon B."/>
            <person name="Goodwin S."/>
            <person name="Spatafora J."/>
            <person name="Crous P."/>
            <person name="Grigoriev I."/>
        </authorList>
    </citation>
    <scope>NUCLEOTIDE SEQUENCE</scope>
    <source>
        <strain evidence="2">CBS 161.51</strain>
    </source>
</reference>
<dbReference type="EMBL" id="ML975997">
    <property type="protein sequence ID" value="KAF1947906.1"/>
    <property type="molecule type" value="Genomic_DNA"/>
</dbReference>
<keyword evidence="1" id="KW-0472">Membrane</keyword>
<dbReference type="AlphaFoldDB" id="A0A6A5TAX2"/>
<keyword evidence="3" id="KW-1185">Reference proteome</keyword>
<feature type="transmembrane region" description="Helical" evidence="1">
    <location>
        <begin position="122"/>
        <end position="144"/>
    </location>
</feature>
<organism evidence="2 3">
    <name type="scientific">Clathrospora elynae</name>
    <dbReference type="NCBI Taxonomy" id="706981"/>
    <lineage>
        <taxon>Eukaryota</taxon>
        <taxon>Fungi</taxon>
        <taxon>Dikarya</taxon>
        <taxon>Ascomycota</taxon>
        <taxon>Pezizomycotina</taxon>
        <taxon>Dothideomycetes</taxon>
        <taxon>Pleosporomycetidae</taxon>
        <taxon>Pleosporales</taxon>
        <taxon>Diademaceae</taxon>
        <taxon>Clathrospora</taxon>
    </lineage>
</organism>
<evidence type="ECO:0000256" key="1">
    <source>
        <dbReference type="SAM" id="Phobius"/>
    </source>
</evidence>
<dbReference type="Proteomes" id="UP000800038">
    <property type="component" value="Unassembled WGS sequence"/>
</dbReference>